<evidence type="ECO:0000313" key="3">
    <source>
        <dbReference type="Proteomes" id="UP001220377"/>
    </source>
</evidence>
<dbReference type="InterPro" id="IPR020471">
    <property type="entry name" value="AKR"/>
</dbReference>
<dbReference type="SUPFAM" id="SSF51430">
    <property type="entry name" value="NAD(P)-linked oxidoreductase"/>
    <property type="match status" value="1"/>
</dbReference>
<dbReference type="InterPro" id="IPR050523">
    <property type="entry name" value="AKR_Detox_Biosynth"/>
</dbReference>
<dbReference type="Pfam" id="PF00248">
    <property type="entry name" value="Aldo_ket_red"/>
    <property type="match status" value="1"/>
</dbReference>
<evidence type="ECO:0000313" key="2">
    <source>
        <dbReference type="EMBL" id="WDF83329.1"/>
    </source>
</evidence>
<reference evidence="2 3" key="1">
    <citation type="submission" date="2023-02" db="EMBL/GenBank/DDBJ databases">
        <title>Genome sequence of Lacticaseibacillus sp. KACC 23028.</title>
        <authorList>
            <person name="Kim S."/>
            <person name="Heo J."/>
            <person name="Kwon S.-W."/>
        </authorList>
    </citation>
    <scope>NUCLEOTIDE SEQUENCE [LARGE SCALE GENOMIC DNA]</scope>
    <source>
        <strain evidence="2 3">KACC 23028</strain>
    </source>
</reference>
<dbReference type="PRINTS" id="PR00069">
    <property type="entry name" value="ALDKETRDTASE"/>
</dbReference>
<organism evidence="2 3">
    <name type="scientific">Lacticaseibacillus pabuli</name>
    <dbReference type="NCBI Taxonomy" id="3025672"/>
    <lineage>
        <taxon>Bacteria</taxon>
        <taxon>Bacillati</taxon>
        <taxon>Bacillota</taxon>
        <taxon>Bacilli</taxon>
        <taxon>Lactobacillales</taxon>
        <taxon>Lactobacillaceae</taxon>
        <taxon>Lacticaseibacillus</taxon>
    </lineage>
</organism>
<dbReference type="PANTHER" id="PTHR43364:SF1">
    <property type="entry name" value="OXIDOREDUCTASE YDHF"/>
    <property type="match status" value="1"/>
</dbReference>
<feature type="domain" description="NADP-dependent oxidoreductase" evidence="1">
    <location>
        <begin position="16"/>
        <end position="294"/>
    </location>
</feature>
<protein>
    <submittedName>
        <fullName evidence="2">Aldo/keto reductase</fullName>
    </submittedName>
</protein>
<dbReference type="InterPro" id="IPR023210">
    <property type="entry name" value="NADP_OxRdtase_dom"/>
</dbReference>
<name>A0ABY7WU86_9LACO</name>
<dbReference type="PANTHER" id="PTHR43364">
    <property type="entry name" value="NADH-SPECIFIC METHYLGLYOXAL REDUCTASE-RELATED"/>
    <property type="match status" value="1"/>
</dbReference>
<evidence type="ECO:0000259" key="1">
    <source>
        <dbReference type="Pfam" id="PF00248"/>
    </source>
</evidence>
<dbReference type="Proteomes" id="UP001220377">
    <property type="component" value="Chromosome"/>
</dbReference>
<accession>A0ABY7WU86</accession>
<gene>
    <name evidence="2" type="ORF">PQ472_03560</name>
</gene>
<dbReference type="Gene3D" id="3.20.20.100">
    <property type="entry name" value="NADP-dependent oxidoreductase domain"/>
    <property type="match status" value="1"/>
</dbReference>
<sequence>MRNINLGNSGLSASAVGLGLMRIDSLDHEHAVALIESAHDSGINFFDNADIYAGGKSEEIFGAALKDASFNRDDVLVQTKVGIKPGKRYDFSKEYIISALNASLKRLGVDYVDTLLLHRPDALMEPDEVAEAFLQLQNEGKVRQFGVSNCNPMQVELLQQAVPMHLVANQLQLSLKHTGMVDFGIHTNMFDDRSVNHDGEVLEFSRLHKMTIQAWSPFQYGMFAGVFIGNEKFPKLNAKLEELADKYNTNVNAIAAAWILRIPGENQVIAGTTKATRIAQVAAAGDIKLDGQDWYDLYFAAGNDLP</sequence>
<dbReference type="RefSeq" id="WP_274261407.1">
    <property type="nucleotide sequence ID" value="NZ_CP117884.1"/>
</dbReference>
<keyword evidence="3" id="KW-1185">Reference proteome</keyword>
<proteinExistence type="predicted"/>
<dbReference type="InterPro" id="IPR036812">
    <property type="entry name" value="NAD(P)_OxRdtase_dom_sf"/>
</dbReference>
<dbReference type="CDD" id="cd19092">
    <property type="entry name" value="AKR_BsYcsN_EcYdhF-like"/>
    <property type="match status" value="1"/>
</dbReference>
<dbReference type="EMBL" id="CP117884">
    <property type="protein sequence ID" value="WDF83329.1"/>
    <property type="molecule type" value="Genomic_DNA"/>
</dbReference>